<organism evidence="4 5">
    <name type="scientific">Sporolituus thermophilus DSM 23256</name>
    <dbReference type="NCBI Taxonomy" id="1123285"/>
    <lineage>
        <taxon>Bacteria</taxon>
        <taxon>Bacillati</taxon>
        <taxon>Bacillota</taxon>
        <taxon>Negativicutes</taxon>
        <taxon>Selenomonadales</taxon>
        <taxon>Sporomusaceae</taxon>
        <taxon>Sporolituus</taxon>
    </lineage>
</organism>
<evidence type="ECO:0000313" key="5">
    <source>
        <dbReference type="Proteomes" id="UP000243333"/>
    </source>
</evidence>
<dbReference type="InterPro" id="IPR001460">
    <property type="entry name" value="PCN-bd_Tpept"/>
</dbReference>
<dbReference type="GO" id="GO:0005886">
    <property type="term" value="C:plasma membrane"/>
    <property type="evidence" value="ECO:0007669"/>
    <property type="project" value="TreeGrafter"/>
</dbReference>
<dbReference type="EMBL" id="FNBU01000009">
    <property type="protein sequence ID" value="SDF40408.1"/>
    <property type="molecule type" value="Genomic_DNA"/>
</dbReference>
<evidence type="ECO:0000259" key="2">
    <source>
        <dbReference type="Pfam" id="PF00905"/>
    </source>
</evidence>
<dbReference type="InterPro" id="IPR050515">
    <property type="entry name" value="Beta-lactam/transpept"/>
</dbReference>
<dbReference type="RefSeq" id="WP_093689549.1">
    <property type="nucleotide sequence ID" value="NZ_FNBU01000009.1"/>
</dbReference>
<dbReference type="Gene3D" id="3.90.1310.10">
    <property type="entry name" value="Penicillin-binding protein 2a (Domain 2)"/>
    <property type="match status" value="1"/>
</dbReference>
<dbReference type="OrthoDB" id="9770103at2"/>
<sequence length="468" mass="50396">MRNDIQANLRRIAIILIGLLAILFLYISFVQIFEGNRLAAHPLNRRAIEAARRVPRGEILDRHGDKLAYSERDTAGNYHREYPYGAIFAHLVGYDNPQYGKAGLEGTFNGELSGLTHPERHFGAIARLWGPVPGNHLVLTVDGTLQQVAYRALGGHRGAVVVINPKTGAILAMVSKPAFNPNTLDRDWEKITSAADSPLLNRATQGLYPPGSTVKIMIAEAALREKITDINKVFKCDGKLKIGPDYVLNEASLRAHGKVNLEEALAVSCNVTFGSLALELGRTRMANLFERYGFTRSIGEEWQESPVRLPVFSRLGDGDLAQTGIGQGSLLVTPLRMALIAAAFANNGKIMKPYVVERIVAADGTVINEFKPSEWLTPVEPNLAKIVGQMMETVVAEGTGSAARIGGIKVAGKTGTAENPHGAPHAWFIGYAPADNPKIAVAVLVENGGAGGGVAAPIARQIIAHQLY</sequence>
<reference evidence="5" key="1">
    <citation type="submission" date="2016-10" db="EMBL/GenBank/DDBJ databases">
        <authorList>
            <person name="Varghese N."/>
            <person name="Submissions S."/>
        </authorList>
    </citation>
    <scope>NUCLEOTIDE SEQUENCE [LARGE SCALE GENOMIC DNA]</scope>
    <source>
        <strain evidence="5">DSM 23256</strain>
    </source>
</reference>
<gene>
    <name evidence="4" type="ORF">SAMN05660235_01478</name>
</gene>
<dbReference type="Proteomes" id="UP000243333">
    <property type="component" value="Unassembled WGS sequence"/>
</dbReference>
<evidence type="ECO:0000259" key="3">
    <source>
        <dbReference type="Pfam" id="PF21922"/>
    </source>
</evidence>
<keyword evidence="1" id="KW-1133">Transmembrane helix</keyword>
<dbReference type="Pfam" id="PF21922">
    <property type="entry name" value="PBP_dimer_2"/>
    <property type="match status" value="1"/>
</dbReference>
<dbReference type="InterPro" id="IPR012338">
    <property type="entry name" value="Beta-lactam/transpept-like"/>
</dbReference>
<dbReference type="GO" id="GO:0008658">
    <property type="term" value="F:penicillin binding"/>
    <property type="evidence" value="ECO:0007669"/>
    <property type="project" value="InterPro"/>
</dbReference>
<evidence type="ECO:0000256" key="1">
    <source>
        <dbReference type="SAM" id="Phobius"/>
    </source>
</evidence>
<dbReference type="SUPFAM" id="SSF56601">
    <property type="entry name" value="beta-lactamase/transpeptidase-like"/>
    <property type="match status" value="1"/>
</dbReference>
<dbReference type="AlphaFoldDB" id="A0A1G7KT24"/>
<dbReference type="GO" id="GO:0071555">
    <property type="term" value="P:cell wall organization"/>
    <property type="evidence" value="ECO:0007669"/>
    <property type="project" value="TreeGrafter"/>
</dbReference>
<keyword evidence="1" id="KW-0812">Transmembrane</keyword>
<name>A0A1G7KT24_9FIRM</name>
<dbReference type="Gene3D" id="3.40.710.10">
    <property type="entry name" value="DD-peptidase/beta-lactamase superfamily"/>
    <property type="match status" value="1"/>
</dbReference>
<keyword evidence="1" id="KW-0472">Membrane</keyword>
<protein>
    <submittedName>
        <fullName evidence="4">Cell elongation-specific peptidoglycan D,D-transpeptidase</fullName>
    </submittedName>
</protein>
<accession>A0A1G7KT24</accession>
<feature type="domain" description="Penicillin binding protein A dimerisation" evidence="3">
    <location>
        <begin position="56"/>
        <end position="115"/>
    </location>
</feature>
<feature type="domain" description="Penicillin-binding protein transpeptidase" evidence="2">
    <location>
        <begin position="158"/>
        <end position="463"/>
    </location>
</feature>
<dbReference type="STRING" id="1123285.SAMN05660235_01478"/>
<evidence type="ECO:0000313" key="4">
    <source>
        <dbReference type="EMBL" id="SDF40408.1"/>
    </source>
</evidence>
<feature type="transmembrane region" description="Helical" evidence="1">
    <location>
        <begin position="12"/>
        <end position="33"/>
    </location>
</feature>
<dbReference type="Pfam" id="PF00905">
    <property type="entry name" value="Transpeptidase"/>
    <property type="match status" value="1"/>
</dbReference>
<dbReference type="PANTHER" id="PTHR30627:SF24">
    <property type="entry name" value="PENICILLIN-BINDING PROTEIN 4B"/>
    <property type="match status" value="1"/>
</dbReference>
<keyword evidence="5" id="KW-1185">Reference proteome</keyword>
<dbReference type="InterPro" id="IPR054120">
    <property type="entry name" value="PBPA_dimer"/>
</dbReference>
<proteinExistence type="predicted"/>
<dbReference type="GO" id="GO:0071972">
    <property type="term" value="F:peptidoglycan L,D-transpeptidase activity"/>
    <property type="evidence" value="ECO:0007669"/>
    <property type="project" value="TreeGrafter"/>
</dbReference>
<dbReference type="PANTHER" id="PTHR30627">
    <property type="entry name" value="PEPTIDOGLYCAN D,D-TRANSPEPTIDASE"/>
    <property type="match status" value="1"/>
</dbReference>